<evidence type="ECO:0000313" key="6">
    <source>
        <dbReference type="Proteomes" id="UP000192769"/>
    </source>
</evidence>
<keyword evidence="6" id="KW-1185">Reference proteome</keyword>
<organism evidence="5 6">
    <name type="scientific">Pantoea latae</name>
    <dbReference type="NCBI Taxonomy" id="1964541"/>
    <lineage>
        <taxon>Bacteria</taxon>
        <taxon>Pseudomonadati</taxon>
        <taxon>Pseudomonadota</taxon>
        <taxon>Gammaproteobacteria</taxon>
        <taxon>Enterobacterales</taxon>
        <taxon>Erwiniaceae</taxon>
        <taxon>Pantoea</taxon>
    </lineage>
</organism>
<evidence type="ECO:0000313" key="5">
    <source>
        <dbReference type="EMBL" id="OQP35079.1"/>
    </source>
</evidence>
<dbReference type="PANTHER" id="PTHR43364">
    <property type="entry name" value="NADH-SPECIFIC METHYLGLYOXAL REDUCTASE-RELATED"/>
    <property type="match status" value="1"/>
</dbReference>
<protein>
    <submittedName>
        <fullName evidence="5">Oxidoreductase</fullName>
    </submittedName>
</protein>
<comment type="caution">
    <text evidence="5">The sequence shown here is derived from an EMBL/GenBank/DDBJ whole genome shotgun (WGS) entry which is preliminary data.</text>
</comment>
<dbReference type="Pfam" id="PF00248">
    <property type="entry name" value="Aldo_ket_red"/>
    <property type="match status" value="1"/>
</dbReference>
<dbReference type="RefSeq" id="WP_081137370.1">
    <property type="nucleotide sequence ID" value="NZ_MWUE01000008.1"/>
</dbReference>
<dbReference type="GO" id="GO:0016491">
    <property type="term" value="F:oxidoreductase activity"/>
    <property type="evidence" value="ECO:0007669"/>
    <property type="project" value="UniProtKB-KW"/>
</dbReference>
<dbReference type="Proteomes" id="UP000192769">
    <property type="component" value="Unassembled WGS sequence"/>
</dbReference>
<proteinExistence type="inferred from homology"/>
<reference evidence="5 6" key="1">
    <citation type="submission" date="2017-02" db="EMBL/GenBank/DDBJ databases">
        <title>Whole genome shotgun sequence of Pantoea agglomerans strain AS1 isolated from a cycad, Zamia floridana in Central Florida, USA.</title>
        <authorList>
            <person name="Lata P."/>
            <person name="Govindarajan S."/>
            <person name="Qi F."/>
            <person name="Li J.-L."/>
            <person name="Maurya S.K."/>
            <person name="Sahoo M.K."/>
        </authorList>
    </citation>
    <scope>NUCLEOTIDE SEQUENCE [LARGE SCALE GENOMIC DNA]</scope>
    <source>
        <strain evidence="5 6">AS1</strain>
    </source>
</reference>
<accession>A0A1V9DMK5</accession>
<keyword evidence="1" id="KW-0521">NADP</keyword>
<evidence type="ECO:0000256" key="2">
    <source>
        <dbReference type="ARBA" id="ARBA00023002"/>
    </source>
</evidence>
<dbReference type="CDD" id="cd19092">
    <property type="entry name" value="AKR_BsYcsN_EcYdhF-like"/>
    <property type="match status" value="1"/>
</dbReference>
<dbReference type="GO" id="GO:0005829">
    <property type="term" value="C:cytosol"/>
    <property type="evidence" value="ECO:0007669"/>
    <property type="project" value="TreeGrafter"/>
</dbReference>
<dbReference type="Gene3D" id="3.20.20.100">
    <property type="entry name" value="NADP-dependent oxidoreductase domain"/>
    <property type="match status" value="1"/>
</dbReference>
<sequence length="298" mass="33486">MLQPQPISPQGPAFSPLIMGYWRLMAWEMTPQQRVSFIEHHLSLGITTVDHADIYGDYRCEAAFGEALKLAPDLRDRLQIVTKCGIATRAKPEHQIGHYNTDKAHILQSAENSLRHFATDRLDLLLIHRPDPLMNADAVAEAFLELHQSGKVLHFGVSNFTPAQFALLQSRLPFTLVTNQVEISPIQQNVMLDGTLDHCQQLRLRPMAWSCLGGGELFHDPHYQPLREELEKVRLETGAASLAQVVYAWVLALPSQPLPIIGSGNVDRVSEAVAALRIQLDRQQWFRIRKAALGYDVP</sequence>
<dbReference type="InterPro" id="IPR050523">
    <property type="entry name" value="AKR_Detox_Biosynth"/>
</dbReference>
<dbReference type="EMBL" id="MWUE01000008">
    <property type="protein sequence ID" value="OQP35079.1"/>
    <property type="molecule type" value="Genomic_DNA"/>
</dbReference>
<dbReference type="InterPro" id="IPR036812">
    <property type="entry name" value="NAD(P)_OxRdtase_dom_sf"/>
</dbReference>
<dbReference type="FunFam" id="3.20.20.100:FF:000008">
    <property type="entry name" value="Aldo/keto reductase family oxidoreductase"/>
    <property type="match status" value="1"/>
</dbReference>
<dbReference type="InterPro" id="IPR023210">
    <property type="entry name" value="NADP_OxRdtase_dom"/>
</dbReference>
<comment type="similarity">
    <text evidence="3">Belongs to the aldo/keto reductase family. Aldo/keto reductase 2 subfamily.</text>
</comment>
<evidence type="ECO:0000256" key="1">
    <source>
        <dbReference type="ARBA" id="ARBA00022857"/>
    </source>
</evidence>
<gene>
    <name evidence="5" type="ORF">B2J69_06090</name>
</gene>
<dbReference type="PANTHER" id="PTHR43364:SF1">
    <property type="entry name" value="OXIDOREDUCTASE YDHF"/>
    <property type="match status" value="1"/>
</dbReference>
<feature type="domain" description="NADP-dependent oxidoreductase" evidence="4">
    <location>
        <begin position="16"/>
        <end position="291"/>
    </location>
</feature>
<dbReference type="OrthoDB" id="9768793at2"/>
<name>A0A1V9DMK5_9GAMM</name>
<dbReference type="AlphaFoldDB" id="A0A1V9DMK5"/>
<evidence type="ECO:0000256" key="3">
    <source>
        <dbReference type="ARBA" id="ARBA00038157"/>
    </source>
</evidence>
<dbReference type="SUPFAM" id="SSF51430">
    <property type="entry name" value="NAD(P)-linked oxidoreductase"/>
    <property type="match status" value="1"/>
</dbReference>
<evidence type="ECO:0000259" key="4">
    <source>
        <dbReference type="Pfam" id="PF00248"/>
    </source>
</evidence>
<keyword evidence="2" id="KW-0560">Oxidoreductase</keyword>